<evidence type="ECO:0000313" key="3">
    <source>
        <dbReference type="Proteomes" id="UP001433268"/>
    </source>
</evidence>
<protein>
    <submittedName>
        <fullName evidence="2">Uncharacterized protein</fullName>
    </submittedName>
</protein>
<dbReference type="RefSeq" id="XP_066667621.1">
    <property type="nucleotide sequence ID" value="XM_066812279.1"/>
</dbReference>
<keyword evidence="3" id="KW-1185">Reference proteome</keyword>
<evidence type="ECO:0000256" key="1">
    <source>
        <dbReference type="SAM" id="MobiDB-lite"/>
    </source>
</evidence>
<sequence length="260" mass="26416">MSSIDAPKAAAATSAPTDQALEVTGNADSHGADKSTPAVPATSDPSNLNGESSKNAFPESTKASNTTKANTRGPRKSKSDNDFSYGRISIVSYKDISKMRESSCQTDPIAISGEKADEAAPPTAPVATAAAAAVTEPASPTPQRSQNEYHAASKGSSTLIAHDGNKNSPVDIEKGTETVAVPNQDSSKEASPSGPPGPPGPPGADDDEAEPSLEKSTPSSVLVDDAPTAKKSHDEPSAPVMAQGTAVPNKQAQDTGEVKK</sequence>
<dbReference type="EMBL" id="JAQQWN010000006">
    <property type="protein sequence ID" value="KAK8080146.1"/>
    <property type="molecule type" value="Genomic_DNA"/>
</dbReference>
<feature type="compositionally biased region" description="Polar residues" evidence="1">
    <location>
        <begin position="61"/>
        <end position="70"/>
    </location>
</feature>
<feature type="compositionally biased region" description="Basic and acidic residues" evidence="1">
    <location>
        <begin position="227"/>
        <end position="236"/>
    </location>
</feature>
<organism evidence="2 3">
    <name type="scientific">Apiospora hydei</name>
    <dbReference type="NCBI Taxonomy" id="1337664"/>
    <lineage>
        <taxon>Eukaryota</taxon>
        <taxon>Fungi</taxon>
        <taxon>Dikarya</taxon>
        <taxon>Ascomycota</taxon>
        <taxon>Pezizomycotina</taxon>
        <taxon>Sordariomycetes</taxon>
        <taxon>Xylariomycetidae</taxon>
        <taxon>Amphisphaeriales</taxon>
        <taxon>Apiosporaceae</taxon>
        <taxon>Apiospora</taxon>
    </lineage>
</organism>
<reference evidence="2 3" key="1">
    <citation type="submission" date="2023-01" db="EMBL/GenBank/DDBJ databases">
        <title>Analysis of 21 Apiospora genomes using comparative genomics revels a genus with tremendous synthesis potential of carbohydrate active enzymes and secondary metabolites.</title>
        <authorList>
            <person name="Sorensen T."/>
        </authorList>
    </citation>
    <scope>NUCLEOTIDE SEQUENCE [LARGE SCALE GENOMIC DNA]</scope>
    <source>
        <strain evidence="2 3">CBS 114990</strain>
    </source>
</reference>
<feature type="compositionally biased region" description="Low complexity" evidence="1">
    <location>
        <begin position="1"/>
        <end position="20"/>
    </location>
</feature>
<feature type="region of interest" description="Disordered" evidence="1">
    <location>
        <begin position="96"/>
        <end position="260"/>
    </location>
</feature>
<evidence type="ECO:0000313" key="2">
    <source>
        <dbReference type="EMBL" id="KAK8080146.1"/>
    </source>
</evidence>
<dbReference type="Proteomes" id="UP001433268">
    <property type="component" value="Unassembled WGS sequence"/>
</dbReference>
<dbReference type="GeneID" id="92045339"/>
<feature type="compositionally biased region" description="Polar residues" evidence="1">
    <location>
        <begin position="43"/>
        <end position="55"/>
    </location>
</feature>
<gene>
    <name evidence="2" type="ORF">PG997_007964</name>
</gene>
<feature type="compositionally biased region" description="Low complexity" evidence="1">
    <location>
        <begin position="119"/>
        <end position="142"/>
    </location>
</feature>
<feature type="compositionally biased region" description="Pro residues" evidence="1">
    <location>
        <begin position="193"/>
        <end position="202"/>
    </location>
</feature>
<comment type="caution">
    <text evidence="2">The sequence shown here is derived from an EMBL/GenBank/DDBJ whole genome shotgun (WGS) entry which is preliminary data.</text>
</comment>
<feature type="compositionally biased region" description="Polar residues" evidence="1">
    <location>
        <begin position="143"/>
        <end position="159"/>
    </location>
</feature>
<name>A0ABR1W9K2_9PEZI</name>
<accession>A0ABR1W9K2</accession>
<feature type="region of interest" description="Disordered" evidence="1">
    <location>
        <begin position="1"/>
        <end position="84"/>
    </location>
</feature>
<proteinExistence type="predicted"/>